<proteinExistence type="predicted"/>
<sequence>MIMLLKDLSGFASPLNDSQANLLKQLSPNFHLNNWLG</sequence>
<reference evidence="1 2" key="1">
    <citation type="submission" date="2015-01" db="EMBL/GenBank/DDBJ databases">
        <title>Vibrio sp. C1 JCM 19231 whole genome shotgun sequence.</title>
        <authorList>
            <person name="Sawabe T."/>
            <person name="Meirelles P."/>
            <person name="Feng G."/>
            <person name="Sayaka M."/>
            <person name="Hattori M."/>
            <person name="Ohkuma M."/>
        </authorList>
    </citation>
    <scope>NUCLEOTIDE SEQUENCE [LARGE SCALE GENOMIC DNA]</scope>
    <source>
        <strain evidence="2">JCM 19231</strain>
    </source>
</reference>
<evidence type="ECO:0000313" key="2">
    <source>
        <dbReference type="Proteomes" id="UP000031671"/>
    </source>
</evidence>
<dbReference type="AlphaFoldDB" id="A0A0B8P011"/>
<protein>
    <submittedName>
        <fullName evidence="1">Uncharacterized protein</fullName>
    </submittedName>
</protein>
<comment type="caution">
    <text evidence="1">The sequence shown here is derived from an EMBL/GenBank/DDBJ whole genome shotgun (WGS) entry which is preliminary data.</text>
</comment>
<keyword evidence="2" id="KW-1185">Reference proteome</keyword>
<dbReference type="Proteomes" id="UP000031671">
    <property type="component" value="Unassembled WGS sequence"/>
</dbReference>
<gene>
    <name evidence="1" type="ORF">JCM19231_2447</name>
</gene>
<evidence type="ECO:0000313" key="1">
    <source>
        <dbReference type="EMBL" id="GAM56638.1"/>
    </source>
</evidence>
<name>A0A0B8P011_9VIBR</name>
<reference evidence="1 2" key="2">
    <citation type="submission" date="2015-01" db="EMBL/GenBank/DDBJ databases">
        <authorList>
            <consortium name="NBRP consortium"/>
            <person name="Sawabe T."/>
            <person name="Meirelles P."/>
            <person name="Feng G."/>
            <person name="Sayaka M."/>
            <person name="Hattori M."/>
            <person name="Ohkuma M."/>
        </authorList>
    </citation>
    <scope>NUCLEOTIDE SEQUENCE [LARGE SCALE GENOMIC DNA]</scope>
    <source>
        <strain evidence="2">JCM 19231</strain>
    </source>
</reference>
<dbReference type="EMBL" id="BBRZ01000034">
    <property type="protein sequence ID" value="GAM56638.1"/>
    <property type="molecule type" value="Genomic_DNA"/>
</dbReference>
<organism evidence="1 2">
    <name type="scientific">Vibrio ishigakensis</name>
    <dbReference type="NCBI Taxonomy" id="1481914"/>
    <lineage>
        <taxon>Bacteria</taxon>
        <taxon>Pseudomonadati</taxon>
        <taxon>Pseudomonadota</taxon>
        <taxon>Gammaproteobacteria</taxon>
        <taxon>Vibrionales</taxon>
        <taxon>Vibrionaceae</taxon>
        <taxon>Vibrio</taxon>
    </lineage>
</organism>
<accession>A0A0B8P011</accession>